<sequence length="74" mass="8687">MELLLKQALPQNSMRMDSYIANWLIFNDMSSKGEAGEALAVTRFREYLRINTEQPTPNYRECEKFLHNYAKEIG</sequence>
<organism evidence="1 2">
    <name type="scientific">Ditylenchus dipsaci</name>
    <dbReference type="NCBI Taxonomy" id="166011"/>
    <lineage>
        <taxon>Eukaryota</taxon>
        <taxon>Metazoa</taxon>
        <taxon>Ecdysozoa</taxon>
        <taxon>Nematoda</taxon>
        <taxon>Chromadorea</taxon>
        <taxon>Rhabditida</taxon>
        <taxon>Tylenchina</taxon>
        <taxon>Tylenchomorpha</taxon>
        <taxon>Sphaerularioidea</taxon>
        <taxon>Anguinidae</taxon>
        <taxon>Anguininae</taxon>
        <taxon>Ditylenchus</taxon>
    </lineage>
</organism>
<dbReference type="AlphaFoldDB" id="A0A915CUQ2"/>
<evidence type="ECO:0000313" key="1">
    <source>
        <dbReference type="Proteomes" id="UP000887574"/>
    </source>
</evidence>
<reference evidence="2" key="1">
    <citation type="submission" date="2022-11" db="UniProtKB">
        <authorList>
            <consortium name="WormBaseParasite"/>
        </authorList>
    </citation>
    <scope>IDENTIFICATION</scope>
</reference>
<dbReference type="WBParaSite" id="jg12431">
    <property type="protein sequence ID" value="jg12431"/>
    <property type="gene ID" value="jg12431"/>
</dbReference>
<keyword evidence="1" id="KW-1185">Reference proteome</keyword>
<accession>A0A915CUQ2</accession>
<evidence type="ECO:0000313" key="2">
    <source>
        <dbReference type="WBParaSite" id="jg12431"/>
    </source>
</evidence>
<dbReference type="Proteomes" id="UP000887574">
    <property type="component" value="Unplaced"/>
</dbReference>
<proteinExistence type="predicted"/>
<protein>
    <submittedName>
        <fullName evidence="2">Uncharacterized protein</fullName>
    </submittedName>
</protein>
<name>A0A915CUQ2_9BILA</name>